<evidence type="ECO:0000313" key="1">
    <source>
        <dbReference type="EnsemblMetazoa" id="tetur20g02590.1"/>
    </source>
</evidence>
<reference evidence="1" key="2">
    <citation type="submission" date="2015-06" db="UniProtKB">
        <authorList>
            <consortium name="EnsemblMetazoa"/>
        </authorList>
    </citation>
    <scope>IDENTIFICATION</scope>
</reference>
<dbReference type="AlphaFoldDB" id="T1KTB2"/>
<protein>
    <submittedName>
        <fullName evidence="1">Uncharacterized protein</fullName>
    </submittedName>
</protein>
<reference evidence="2" key="1">
    <citation type="submission" date="2011-08" db="EMBL/GenBank/DDBJ databases">
        <authorList>
            <person name="Rombauts S."/>
        </authorList>
    </citation>
    <scope>NUCLEOTIDE SEQUENCE</scope>
    <source>
        <strain evidence="2">London</strain>
    </source>
</reference>
<dbReference type="EnsemblMetazoa" id="tetur20g02590.1">
    <property type="protein sequence ID" value="tetur20g02590.1"/>
    <property type="gene ID" value="tetur20g02590"/>
</dbReference>
<sequence>MHFNDIINVEKFNYSQSDND</sequence>
<accession>T1KTB2</accession>
<keyword evidence="2" id="KW-1185">Reference proteome</keyword>
<dbReference type="HOGENOM" id="CLU_3428683_0_0_1"/>
<dbReference type="EMBL" id="CAEY01000520">
    <property type="status" value="NOT_ANNOTATED_CDS"/>
    <property type="molecule type" value="Genomic_DNA"/>
</dbReference>
<dbReference type="Proteomes" id="UP000015104">
    <property type="component" value="Unassembled WGS sequence"/>
</dbReference>
<name>T1KTB2_TETUR</name>
<proteinExistence type="predicted"/>
<organism evidence="1 2">
    <name type="scientific">Tetranychus urticae</name>
    <name type="common">Two-spotted spider mite</name>
    <dbReference type="NCBI Taxonomy" id="32264"/>
    <lineage>
        <taxon>Eukaryota</taxon>
        <taxon>Metazoa</taxon>
        <taxon>Ecdysozoa</taxon>
        <taxon>Arthropoda</taxon>
        <taxon>Chelicerata</taxon>
        <taxon>Arachnida</taxon>
        <taxon>Acari</taxon>
        <taxon>Acariformes</taxon>
        <taxon>Trombidiformes</taxon>
        <taxon>Prostigmata</taxon>
        <taxon>Eleutherengona</taxon>
        <taxon>Raphignathae</taxon>
        <taxon>Tetranychoidea</taxon>
        <taxon>Tetranychidae</taxon>
        <taxon>Tetranychus</taxon>
    </lineage>
</organism>
<evidence type="ECO:0000313" key="2">
    <source>
        <dbReference type="Proteomes" id="UP000015104"/>
    </source>
</evidence>